<organism evidence="4 5">
    <name type="scientific">Schleiferilactobacillus harbinensis DSM 16991</name>
    <dbReference type="NCBI Taxonomy" id="1122147"/>
    <lineage>
        <taxon>Bacteria</taxon>
        <taxon>Bacillati</taxon>
        <taxon>Bacillota</taxon>
        <taxon>Bacilli</taxon>
        <taxon>Lactobacillales</taxon>
        <taxon>Lactobacillaceae</taxon>
        <taxon>Schleiferilactobacillus</taxon>
    </lineage>
</organism>
<dbReference type="Gene3D" id="3.40.50.2000">
    <property type="entry name" value="Glycogen Phosphorylase B"/>
    <property type="match status" value="2"/>
</dbReference>
<dbReference type="RefSeq" id="WP_027827779.1">
    <property type="nucleotide sequence ID" value="NZ_AUEH01000007.1"/>
</dbReference>
<evidence type="ECO:0000259" key="2">
    <source>
        <dbReference type="Pfam" id="PF26334"/>
    </source>
</evidence>
<dbReference type="InterPro" id="IPR058591">
    <property type="entry name" value="Gtf3_N"/>
</dbReference>
<evidence type="ECO:0000313" key="5">
    <source>
        <dbReference type="Proteomes" id="UP000050949"/>
    </source>
</evidence>
<name>A0A0R1XFX2_9LACO</name>
<dbReference type="eggNOG" id="COG0438">
    <property type="taxonomic scope" value="Bacteria"/>
</dbReference>
<evidence type="ECO:0000313" key="4">
    <source>
        <dbReference type="EMBL" id="KRM29031.1"/>
    </source>
</evidence>
<feature type="domain" description="Glucosyltransferase 3-like N-terminal" evidence="2">
    <location>
        <begin position="3"/>
        <end position="149"/>
    </location>
</feature>
<dbReference type="EMBL" id="AZFW01000020">
    <property type="protein sequence ID" value="KRM29031.1"/>
    <property type="molecule type" value="Genomic_DNA"/>
</dbReference>
<proteinExistence type="predicted"/>
<dbReference type="OrthoDB" id="9790931at2"/>
<sequence>MRKWITDIIQGESADATSQAKDDITAIGIQNGYAPLHIFRYNSDYESNQAIQSRIDGITAAVTNGDLVVYQYPVLISPRFDQFFIDQMHNRGVKVVLLIHDVEFLRGTNIGNSIDEIPYFNKADALIIHNPIMGAKLRELGVNVPMVSQYLLDYLDNNHDWHRLFTSPEEFTKTLVLSGNLFKSSYLTEWHEETPISVFGVADDAIQKGLRDNPKVEYHGALRRDDLINQLPKGFGLAWDSDSWMGHYGSYTKYNHPHKVSLYLSHGMPVIVWKQAAVAPFIEKNHLVLTIGSLDEIDGLLANLSDDEIKDMLVHVNNMGVLLRDGYFTNRVLATAEQQAFVGDINFQ</sequence>
<evidence type="ECO:0000256" key="1">
    <source>
        <dbReference type="ARBA" id="ARBA00022679"/>
    </source>
</evidence>
<comment type="caution">
    <text evidence="4">The sequence shown here is derived from an EMBL/GenBank/DDBJ whole genome shotgun (WGS) entry which is preliminary data.</text>
</comment>
<dbReference type="Pfam" id="PF26337">
    <property type="entry name" value="Gtf3_C"/>
    <property type="match status" value="1"/>
</dbReference>
<feature type="domain" description="Glucosyltransferase 3-like C-terminal" evidence="3">
    <location>
        <begin position="175"/>
        <end position="335"/>
    </location>
</feature>
<dbReference type="InterPro" id="IPR058592">
    <property type="entry name" value="Gtf3_C"/>
</dbReference>
<dbReference type="Pfam" id="PF26334">
    <property type="entry name" value="Gtf3_N"/>
    <property type="match status" value="1"/>
</dbReference>
<dbReference type="PIRSF" id="PIRSF007023">
    <property type="entry name" value="UDP-Galf_transf"/>
    <property type="match status" value="1"/>
</dbReference>
<dbReference type="GO" id="GO:0016740">
    <property type="term" value="F:transferase activity"/>
    <property type="evidence" value="ECO:0007669"/>
    <property type="project" value="UniProtKB-KW"/>
</dbReference>
<reference evidence="4 5" key="1">
    <citation type="journal article" date="2015" name="Genome Announc.">
        <title>Expanding the biotechnology potential of lactobacilli through comparative genomics of 213 strains and associated genera.</title>
        <authorList>
            <person name="Sun Z."/>
            <person name="Harris H.M."/>
            <person name="McCann A."/>
            <person name="Guo C."/>
            <person name="Argimon S."/>
            <person name="Zhang W."/>
            <person name="Yang X."/>
            <person name="Jeffery I.B."/>
            <person name="Cooney J.C."/>
            <person name="Kagawa T.F."/>
            <person name="Liu W."/>
            <person name="Song Y."/>
            <person name="Salvetti E."/>
            <person name="Wrobel A."/>
            <person name="Rasinkangas P."/>
            <person name="Parkhill J."/>
            <person name="Rea M.C."/>
            <person name="O'Sullivan O."/>
            <person name="Ritari J."/>
            <person name="Douillard F.P."/>
            <person name="Paul Ross R."/>
            <person name="Yang R."/>
            <person name="Briner A.E."/>
            <person name="Felis G.E."/>
            <person name="de Vos W.M."/>
            <person name="Barrangou R."/>
            <person name="Klaenhammer T.R."/>
            <person name="Caufield P.W."/>
            <person name="Cui Y."/>
            <person name="Zhang H."/>
            <person name="O'Toole P.W."/>
        </authorList>
    </citation>
    <scope>NUCLEOTIDE SEQUENCE [LARGE SCALE GENOMIC DNA]</scope>
    <source>
        <strain evidence="4 5">DSM 16991</strain>
    </source>
</reference>
<dbReference type="AlphaFoldDB" id="A0A0R1XFX2"/>
<protein>
    <submittedName>
        <fullName evidence="4">Beta-1,6-galactofuranosyltransferase</fullName>
    </submittedName>
</protein>
<evidence type="ECO:0000259" key="3">
    <source>
        <dbReference type="Pfam" id="PF26337"/>
    </source>
</evidence>
<dbReference type="PATRIC" id="fig|1122147.4.peg.1235"/>
<dbReference type="Proteomes" id="UP000050949">
    <property type="component" value="Unassembled WGS sequence"/>
</dbReference>
<keyword evidence="1 4" id="KW-0808">Transferase</keyword>
<accession>A0A0R1XFX2</accession>
<gene>
    <name evidence="4" type="ORF">FC91_GL001195</name>
</gene>